<gene>
    <name evidence="2" type="ORF">CEUTPL_LOCUS14252</name>
</gene>
<dbReference type="Gene3D" id="3.40.50.720">
    <property type="entry name" value="NAD(P)-binding Rossmann-like Domain"/>
    <property type="match status" value="2"/>
</dbReference>
<dbReference type="PANTHER" id="PTHR24322">
    <property type="entry name" value="PKSB"/>
    <property type="match status" value="1"/>
</dbReference>
<dbReference type="GO" id="GO:0005811">
    <property type="term" value="C:lipid droplet"/>
    <property type="evidence" value="ECO:0007669"/>
    <property type="project" value="TreeGrafter"/>
</dbReference>
<dbReference type="Pfam" id="PF00106">
    <property type="entry name" value="adh_short"/>
    <property type="match status" value="1"/>
</dbReference>
<evidence type="ECO:0000313" key="3">
    <source>
        <dbReference type="Proteomes" id="UP001152799"/>
    </source>
</evidence>
<name>A0A9N9MZB3_9CUCU</name>
<accession>A0A9N9MZB3</accession>
<evidence type="ECO:0000256" key="1">
    <source>
        <dbReference type="SAM" id="Phobius"/>
    </source>
</evidence>
<dbReference type="OrthoDB" id="10253736at2759"/>
<keyword evidence="1" id="KW-1133">Transmembrane helix</keyword>
<feature type="transmembrane region" description="Helical" evidence="1">
    <location>
        <begin position="42"/>
        <end position="61"/>
    </location>
</feature>
<dbReference type="EMBL" id="OU892285">
    <property type="protein sequence ID" value="CAG9773866.1"/>
    <property type="molecule type" value="Genomic_DNA"/>
</dbReference>
<dbReference type="Proteomes" id="UP001152799">
    <property type="component" value="Chromosome 9"/>
</dbReference>
<protein>
    <submittedName>
        <fullName evidence="2">Uncharacterized protein</fullName>
    </submittedName>
</protein>
<reference evidence="2" key="1">
    <citation type="submission" date="2022-01" db="EMBL/GenBank/DDBJ databases">
        <authorList>
            <person name="King R."/>
        </authorList>
    </citation>
    <scope>NUCLEOTIDE SEQUENCE</scope>
</reference>
<dbReference type="AlphaFoldDB" id="A0A9N9MZB3"/>
<sequence length="295" mass="33747">MNYIKQKVEVVDEKKLEPSTTKKVQRILRAIYITLYKATLQAIARFLNFLVLAWLSFYYIAESIVRNFTPRALSTLKSLRGKTILVTGGAGGVGQELVLKLIKYKAKVVVWDINEKAIAKLNEKVAEEGFKLYPYVVDLADRESVYKTAEKVKDEVGPIDVLINNAGVVCGQTFLELPDYMIERTYKVNTLSCYWVNRLTNINLTLVCPYFINSGMFEGCKPHHAPMLEPKDVAKRIILAIRREEDYCTVPGNAGYILAMKQYLPAKLTWLWQHRIIRLPQAMKTMRQFSEVQAA</sequence>
<dbReference type="SUPFAM" id="SSF51735">
    <property type="entry name" value="NAD(P)-binding Rossmann-fold domains"/>
    <property type="match status" value="1"/>
</dbReference>
<proteinExistence type="predicted"/>
<keyword evidence="1" id="KW-0472">Membrane</keyword>
<dbReference type="InterPro" id="IPR002347">
    <property type="entry name" value="SDR_fam"/>
</dbReference>
<dbReference type="PRINTS" id="PR00081">
    <property type="entry name" value="GDHRDH"/>
</dbReference>
<dbReference type="PANTHER" id="PTHR24322:SF729">
    <property type="entry name" value="MIP05442P"/>
    <property type="match status" value="1"/>
</dbReference>
<keyword evidence="3" id="KW-1185">Reference proteome</keyword>
<evidence type="ECO:0000313" key="2">
    <source>
        <dbReference type="EMBL" id="CAG9773866.1"/>
    </source>
</evidence>
<dbReference type="InterPro" id="IPR036291">
    <property type="entry name" value="NAD(P)-bd_dom_sf"/>
</dbReference>
<organism evidence="2 3">
    <name type="scientific">Ceutorhynchus assimilis</name>
    <name type="common">cabbage seed weevil</name>
    <dbReference type="NCBI Taxonomy" id="467358"/>
    <lineage>
        <taxon>Eukaryota</taxon>
        <taxon>Metazoa</taxon>
        <taxon>Ecdysozoa</taxon>
        <taxon>Arthropoda</taxon>
        <taxon>Hexapoda</taxon>
        <taxon>Insecta</taxon>
        <taxon>Pterygota</taxon>
        <taxon>Neoptera</taxon>
        <taxon>Endopterygota</taxon>
        <taxon>Coleoptera</taxon>
        <taxon>Polyphaga</taxon>
        <taxon>Cucujiformia</taxon>
        <taxon>Curculionidae</taxon>
        <taxon>Ceutorhynchinae</taxon>
        <taxon>Ceutorhynchus</taxon>
    </lineage>
</organism>
<dbReference type="GO" id="GO:0016616">
    <property type="term" value="F:oxidoreductase activity, acting on the CH-OH group of donors, NAD or NADP as acceptor"/>
    <property type="evidence" value="ECO:0007669"/>
    <property type="project" value="TreeGrafter"/>
</dbReference>
<keyword evidence="1" id="KW-0812">Transmembrane</keyword>